<feature type="transmembrane region" description="Helical" evidence="13">
    <location>
        <begin position="393"/>
        <end position="412"/>
    </location>
</feature>
<evidence type="ECO:0000256" key="4">
    <source>
        <dbReference type="ARBA" id="ARBA00022692"/>
    </source>
</evidence>
<sequence length="446" mass="50917">MSKSDFRSEHKSSTLNPRTKSYEFSGPLGVFIIIITVPIIMYGLYFGCSEETGGCPPQGWFSSLTEMARVFSVREGLSKLADRLWDADAMLYYLAWYMFCVVSWAILPGATIEGKPLRNGEVKKYTANAFSTFLLALGITSGYIFRFGPESFTFLYEKWVGFHTASIIMSFFQAFAVYLMSFREGALLALGGNTGNPIYDFFIGRELNPAIGSFDIKSFNELRPGMMLWALIDISMACEQAVRRGGLENVTNSMWLVLVGHIGYIADALYNEPALFTTMDIISDGFGYMLSIGVLSWIPFTFSIQARYLVFRQLELSWPVSFGIFALNALGYWIFRESNNEKNNFRNGRNPKNLKYMTTTTGSKLLISGWWGLSRHPNYCGDLLMALSWSLPTGFETPITYFYIIYFATLLVHRQIRDDDHCAKKYGEDWEKYKKLVPYRIFPYVY</sequence>
<evidence type="ECO:0000256" key="2">
    <source>
        <dbReference type="ARBA" id="ARBA00005402"/>
    </source>
</evidence>
<reference evidence="14 15" key="1">
    <citation type="submission" date="2024-01" db="EMBL/GenBank/DDBJ databases">
        <title>A draft genome for the cacao thread blight pathogen Marasmiellus scandens.</title>
        <authorList>
            <person name="Baruah I.K."/>
            <person name="Leung J."/>
            <person name="Bukari Y."/>
            <person name="Amoako-Attah I."/>
            <person name="Meinhardt L.W."/>
            <person name="Bailey B.A."/>
            <person name="Cohen S.P."/>
        </authorList>
    </citation>
    <scope>NUCLEOTIDE SEQUENCE [LARGE SCALE GENOMIC DNA]</scope>
    <source>
        <strain evidence="14 15">GH-19</strain>
    </source>
</reference>
<keyword evidence="4 13" id="KW-0812">Transmembrane</keyword>
<evidence type="ECO:0000256" key="7">
    <source>
        <dbReference type="ARBA" id="ARBA00023002"/>
    </source>
</evidence>
<evidence type="ECO:0000256" key="12">
    <source>
        <dbReference type="ARBA" id="ARBA00023221"/>
    </source>
</evidence>
<dbReference type="EC" id="1.3.1.70" evidence="14"/>
<evidence type="ECO:0000256" key="9">
    <source>
        <dbReference type="ARBA" id="ARBA00023098"/>
    </source>
</evidence>
<accession>A0ABR1J231</accession>
<keyword evidence="15" id="KW-1185">Reference proteome</keyword>
<proteinExistence type="inferred from homology"/>
<keyword evidence="12" id="KW-0753">Steroid metabolism</keyword>
<evidence type="ECO:0000256" key="3">
    <source>
        <dbReference type="ARBA" id="ARBA00022516"/>
    </source>
</evidence>
<protein>
    <submittedName>
        <fullName evidence="14">Erg24, C-14 sterol reductase</fullName>
        <ecNumber evidence="14">1.3.1.70</ecNumber>
    </submittedName>
</protein>
<evidence type="ECO:0000256" key="11">
    <source>
        <dbReference type="ARBA" id="ARBA00023166"/>
    </source>
</evidence>
<organism evidence="14 15">
    <name type="scientific">Marasmiellus scandens</name>
    <dbReference type="NCBI Taxonomy" id="2682957"/>
    <lineage>
        <taxon>Eukaryota</taxon>
        <taxon>Fungi</taxon>
        <taxon>Dikarya</taxon>
        <taxon>Basidiomycota</taxon>
        <taxon>Agaricomycotina</taxon>
        <taxon>Agaricomycetes</taxon>
        <taxon>Agaricomycetidae</taxon>
        <taxon>Agaricales</taxon>
        <taxon>Marasmiineae</taxon>
        <taxon>Omphalotaceae</taxon>
        <taxon>Marasmiellus</taxon>
    </lineage>
</organism>
<keyword evidence="6 13" id="KW-1133">Transmembrane helix</keyword>
<feature type="transmembrane region" description="Helical" evidence="13">
    <location>
        <begin position="21"/>
        <end position="44"/>
    </location>
</feature>
<evidence type="ECO:0000313" key="15">
    <source>
        <dbReference type="Proteomes" id="UP001498398"/>
    </source>
</evidence>
<comment type="similarity">
    <text evidence="2">Belongs to the ERG4/ERG24 family.</text>
</comment>
<keyword evidence="8" id="KW-0756">Sterol biosynthesis</keyword>
<dbReference type="InterPro" id="IPR001171">
    <property type="entry name" value="ERG24_DHCR-like"/>
</dbReference>
<dbReference type="PANTHER" id="PTHR21257:SF52">
    <property type="entry name" value="DELTA(14)-STEROL REDUCTASE TM7SF2"/>
    <property type="match status" value="1"/>
</dbReference>
<gene>
    <name evidence="14" type="primary">ERG24_2</name>
    <name evidence="14" type="ORF">VKT23_013897</name>
</gene>
<evidence type="ECO:0000256" key="8">
    <source>
        <dbReference type="ARBA" id="ARBA00023011"/>
    </source>
</evidence>
<comment type="subcellular location">
    <subcellularLocation>
        <location evidence="1">Membrane</location>
        <topology evidence="1">Multi-pass membrane protein</topology>
    </subcellularLocation>
</comment>
<evidence type="ECO:0000313" key="14">
    <source>
        <dbReference type="EMBL" id="KAK7448138.1"/>
    </source>
</evidence>
<name>A0ABR1J231_9AGAR</name>
<dbReference type="GO" id="GO:0050613">
    <property type="term" value="F:Delta14-sterol reductase activity"/>
    <property type="evidence" value="ECO:0007669"/>
    <property type="project" value="UniProtKB-EC"/>
</dbReference>
<keyword evidence="5" id="KW-0752">Steroid biosynthesis</keyword>
<feature type="transmembrane region" description="Helical" evidence="13">
    <location>
        <begin position="90"/>
        <end position="107"/>
    </location>
</feature>
<keyword evidence="10 13" id="KW-0472">Membrane</keyword>
<dbReference type="PROSITE" id="PS01018">
    <property type="entry name" value="STEROL_REDUCT_2"/>
    <property type="match status" value="1"/>
</dbReference>
<dbReference type="PANTHER" id="PTHR21257">
    <property type="entry name" value="DELTA(14)-STEROL REDUCTASE"/>
    <property type="match status" value="1"/>
</dbReference>
<evidence type="ECO:0000256" key="6">
    <source>
        <dbReference type="ARBA" id="ARBA00022989"/>
    </source>
</evidence>
<dbReference type="EMBL" id="JBANRG010000039">
    <property type="protein sequence ID" value="KAK7448138.1"/>
    <property type="molecule type" value="Genomic_DNA"/>
</dbReference>
<keyword evidence="3" id="KW-0444">Lipid biosynthesis</keyword>
<feature type="transmembrane region" description="Helical" evidence="13">
    <location>
        <begin position="285"/>
        <end position="304"/>
    </location>
</feature>
<dbReference type="Pfam" id="PF01222">
    <property type="entry name" value="ERG4_ERG24"/>
    <property type="match status" value="1"/>
</dbReference>
<dbReference type="InterPro" id="IPR018083">
    <property type="entry name" value="Sterol_reductase_CS"/>
</dbReference>
<dbReference type="Gene3D" id="1.20.120.1630">
    <property type="match status" value="1"/>
</dbReference>
<keyword evidence="9" id="KW-0443">Lipid metabolism</keyword>
<feature type="transmembrane region" description="Helical" evidence="13">
    <location>
        <begin position="127"/>
        <end position="147"/>
    </location>
</feature>
<feature type="transmembrane region" description="Helical" evidence="13">
    <location>
        <begin position="316"/>
        <end position="335"/>
    </location>
</feature>
<dbReference type="Proteomes" id="UP001498398">
    <property type="component" value="Unassembled WGS sequence"/>
</dbReference>
<evidence type="ECO:0000256" key="1">
    <source>
        <dbReference type="ARBA" id="ARBA00004141"/>
    </source>
</evidence>
<evidence type="ECO:0000256" key="10">
    <source>
        <dbReference type="ARBA" id="ARBA00023136"/>
    </source>
</evidence>
<keyword evidence="7 14" id="KW-0560">Oxidoreductase</keyword>
<comment type="caution">
    <text evidence="14">The sequence shown here is derived from an EMBL/GenBank/DDBJ whole genome shotgun (WGS) entry which is preliminary data.</text>
</comment>
<keyword evidence="11" id="KW-1207">Sterol metabolism</keyword>
<feature type="transmembrane region" description="Helical" evidence="13">
    <location>
        <begin position="159"/>
        <end position="180"/>
    </location>
</feature>
<evidence type="ECO:0000256" key="13">
    <source>
        <dbReference type="SAM" id="Phobius"/>
    </source>
</evidence>
<evidence type="ECO:0000256" key="5">
    <source>
        <dbReference type="ARBA" id="ARBA00022955"/>
    </source>
</evidence>